<dbReference type="OrthoDB" id="2019504at2759"/>
<dbReference type="PANTHER" id="PTHR13026">
    <property type="entry name" value="NNP-1 PROTEIN NOVEL NUCLEAR PROTEIN 1 NOP52"/>
    <property type="match status" value="1"/>
</dbReference>
<comment type="caution">
    <text evidence="5">The sequence shown here is derived from an EMBL/GenBank/DDBJ whole genome shotgun (WGS) entry which is preliminary data.</text>
</comment>
<evidence type="ECO:0000256" key="4">
    <source>
        <dbReference type="ARBA" id="ARBA00023242"/>
    </source>
</evidence>
<dbReference type="Proteomes" id="UP000683360">
    <property type="component" value="Unassembled WGS sequence"/>
</dbReference>
<dbReference type="GO" id="GO:0006364">
    <property type="term" value="P:rRNA processing"/>
    <property type="evidence" value="ECO:0007669"/>
    <property type="project" value="UniProtKB-KW"/>
</dbReference>
<dbReference type="GO" id="GO:0005634">
    <property type="term" value="C:nucleus"/>
    <property type="evidence" value="ECO:0007669"/>
    <property type="project" value="UniProtKB-SubCell"/>
</dbReference>
<reference evidence="5" key="1">
    <citation type="submission" date="2021-03" db="EMBL/GenBank/DDBJ databases">
        <authorList>
            <person name="Bekaert M."/>
        </authorList>
    </citation>
    <scope>NUCLEOTIDE SEQUENCE</scope>
</reference>
<evidence type="ECO:0000256" key="3">
    <source>
        <dbReference type="ARBA" id="ARBA00022552"/>
    </source>
</evidence>
<dbReference type="InterPro" id="IPR010301">
    <property type="entry name" value="RRP1"/>
</dbReference>
<keyword evidence="3" id="KW-0698">rRNA processing</keyword>
<organism evidence="5 6">
    <name type="scientific">Mytilus edulis</name>
    <name type="common">Blue mussel</name>
    <dbReference type="NCBI Taxonomy" id="6550"/>
    <lineage>
        <taxon>Eukaryota</taxon>
        <taxon>Metazoa</taxon>
        <taxon>Spiralia</taxon>
        <taxon>Lophotrochozoa</taxon>
        <taxon>Mollusca</taxon>
        <taxon>Bivalvia</taxon>
        <taxon>Autobranchia</taxon>
        <taxon>Pteriomorphia</taxon>
        <taxon>Mytilida</taxon>
        <taxon>Mytiloidea</taxon>
        <taxon>Mytilidae</taxon>
        <taxon>Mytilinae</taxon>
        <taxon>Mytilus</taxon>
    </lineage>
</organism>
<name>A0A8S3RHY3_MYTED</name>
<evidence type="ECO:0000256" key="2">
    <source>
        <dbReference type="ARBA" id="ARBA00006374"/>
    </source>
</evidence>
<sequence>MANEDVSKTASVEVHFAQRLASNEKKIRDRAMKKLRKWLELKSLTKKEKAFTEADFLKIWKGLHYCLWMQDKALLQVYILFRMVIKDVVHLCPDWFIYSVIQTTHYCLYKCSYRQSILQWNGTDRWRMDKFMMLFRNMLTQSLEFLKKQKWKKSLITKFTDILSNKIMNIKEDTSPDGLKIHFTDIYLDELERVGAEEVRLNETCFYKHKTTSLYSKLAVHRFTGRPITVIFVKRSLIENGY</sequence>
<dbReference type="EMBL" id="CAJPWZ010000977">
    <property type="protein sequence ID" value="CAG2204703.1"/>
    <property type="molecule type" value="Genomic_DNA"/>
</dbReference>
<comment type="similarity">
    <text evidence="2">Belongs to the RRP1 family.</text>
</comment>
<gene>
    <name evidence="5" type="ORF">MEDL_19140</name>
</gene>
<keyword evidence="4" id="KW-0539">Nucleus</keyword>
<protein>
    <submittedName>
        <fullName evidence="5">RRP1</fullName>
    </submittedName>
</protein>
<evidence type="ECO:0000256" key="1">
    <source>
        <dbReference type="ARBA" id="ARBA00004123"/>
    </source>
</evidence>
<dbReference type="PANTHER" id="PTHR13026:SF0">
    <property type="entry name" value="RIBOSOMAL RNA PROCESSING 1B"/>
    <property type="match status" value="1"/>
</dbReference>
<keyword evidence="6" id="KW-1185">Reference proteome</keyword>
<comment type="subcellular location">
    <subcellularLocation>
        <location evidence="1">Nucleus</location>
    </subcellularLocation>
</comment>
<evidence type="ECO:0000313" key="6">
    <source>
        <dbReference type="Proteomes" id="UP000683360"/>
    </source>
</evidence>
<accession>A0A8S3RHY3</accession>
<dbReference type="GO" id="GO:0030688">
    <property type="term" value="C:preribosome, small subunit precursor"/>
    <property type="evidence" value="ECO:0007669"/>
    <property type="project" value="InterPro"/>
</dbReference>
<dbReference type="Pfam" id="PF05997">
    <property type="entry name" value="Nop52"/>
    <property type="match status" value="1"/>
</dbReference>
<dbReference type="AlphaFoldDB" id="A0A8S3RHY3"/>
<proteinExistence type="inferred from homology"/>
<evidence type="ECO:0000313" key="5">
    <source>
        <dbReference type="EMBL" id="CAG2204703.1"/>
    </source>
</evidence>